<dbReference type="RefSeq" id="XP_009538337.1">
    <property type="nucleotide sequence ID" value="XM_009540042.1"/>
</dbReference>
<dbReference type="KEGG" id="psoj:PHYSODRAFT_341702"/>
<name>G5AE38_PHYSP</name>
<reference evidence="1 2" key="1">
    <citation type="journal article" date="2006" name="Science">
        <title>Phytophthora genome sequences uncover evolutionary origins and mechanisms of pathogenesis.</title>
        <authorList>
            <person name="Tyler B.M."/>
            <person name="Tripathy S."/>
            <person name="Zhang X."/>
            <person name="Dehal P."/>
            <person name="Jiang R.H."/>
            <person name="Aerts A."/>
            <person name="Arredondo F.D."/>
            <person name="Baxter L."/>
            <person name="Bensasson D."/>
            <person name="Beynon J.L."/>
            <person name="Chapman J."/>
            <person name="Damasceno C.M."/>
            <person name="Dorrance A.E."/>
            <person name="Dou D."/>
            <person name="Dickerman A.W."/>
            <person name="Dubchak I.L."/>
            <person name="Garbelotto M."/>
            <person name="Gijzen M."/>
            <person name="Gordon S.G."/>
            <person name="Govers F."/>
            <person name="Grunwald N.J."/>
            <person name="Huang W."/>
            <person name="Ivors K.L."/>
            <person name="Jones R.W."/>
            <person name="Kamoun S."/>
            <person name="Krampis K."/>
            <person name="Lamour K.H."/>
            <person name="Lee M.K."/>
            <person name="McDonald W.H."/>
            <person name="Medina M."/>
            <person name="Meijer H.J."/>
            <person name="Nordberg E.K."/>
            <person name="Maclean D.J."/>
            <person name="Ospina-Giraldo M.D."/>
            <person name="Morris P.F."/>
            <person name="Phuntumart V."/>
            <person name="Putnam N.H."/>
            <person name="Rash S."/>
            <person name="Rose J.K."/>
            <person name="Sakihama Y."/>
            <person name="Salamov A.A."/>
            <person name="Savidor A."/>
            <person name="Scheuring C.F."/>
            <person name="Smith B.M."/>
            <person name="Sobral B.W."/>
            <person name="Terry A."/>
            <person name="Torto-Alalibo T.A."/>
            <person name="Win J."/>
            <person name="Xu Z."/>
            <person name="Zhang H."/>
            <person name="Grigoriev I.V."/>
            <person name="Rokhsar D.S."/>
            <person name="Boore J.L."/>
        </authorList>
    </citation>
    <scope>NUCLEOTIDE SEQUENCE [LARGE SCALE GENOMIC DNA]</scope>
    <source>
        <strain evidence="1 2">P6497</strain>
    </source>
</reference>
<gene>
    <name evidence="1" type="ORF">PHYSODRAFT_341702</name>
</gene>
<dbReference type="Proteomes" id="UP000002640">
    <property type="component" value="Unassembled WGS sequence"/>
</dbReference>
<dbReference type="GeneID" id="20648125"/>
<sequence length="105" mass="11985">MTRKLSSSGGYTNMIDHLRRDHQTAYLSKYEIRAVRSRNLASFVATAVDEPSHDFVESAMQFVDLRWIPPTSNDVERLFSRKGPTTTLETLVMLEFNGSFGTLRL</sequence>
<protein>
    <recommendedName>
        <fullName evidence="3">HAT C-terminal dimerisation domain-containing protein</fullName>
    </recommendedName>
</protein>
<dbReference type="AlphaFoldDB" id="G5AE38"/>
<organism evidence="1 2">
    <name type="scientific">Phytophthora sojae (strain P6497)</name>
    <name type="common">Soybean stem and root rot agent</name>
    <name type="synonym">Phytophthora megasperma f. sp. glycines</name>
    <dbReference type="NCBI Taxonomy" id="1094619"/>
    <lineage>
        <taxon>Eukaryota</taxon>
        <taxon>Sar</taxon>
        <taxon>Stramenopiles</taxon>
        <taxon>Oomycota</taxon>
        <taxon>Peronosporomycetes</taxon>
        <taxon>Peronosporales</taxon>
        <taxon>Peronosporaceae</taxon>
        <taxon>Phytophthora</taxon>
    </lineage>
</organism>
<dbReference type="InParanoid" id="G5AE38"/>
<evidence type="ECO:0000313" key="2">
    <source>
        <dbReference type="Proteomes" id="UP000002640"/>
    </source>
</evidence>
<keyword evidence="2" id="KW-1185">Reference proteome</keyword>
<accession>G5AE38</accession>
<evidence type="ECO:0000313" key="1">
    <source>
        <dbReference type="EMBL" id="EGZ06440.1"/>
    </source>
</evidence>
<evidence type="ECO:0008006" key="3">
    <source>
        <dbReference type="Google" id="ProtNLM"/>
    </source>
</evidence>
<dbReference type="EMBL" id="JH159164">
    <property type="protein sequence ID" value="EGZ06440.1"/>
    <property type="molecule type" value="Genomic_DNA"/>
</dbReference>
<proteinExistence type="predicted"/>